<evidence type="ECO:0000256" key="9">
    <source>
        <dbReference type="ARBA" id="ARBA00023239"/>
    </source>
</evidence>
<dbReference type="FunFam" id="3.50.30.80:FF:000001">
    <property type="entry name" value="Dihydroxy-acid dehydratase"/>
    <property type="match status" value="1"/>
</dbReference>
<evidence type="ECO:0000256" key="10">
    <source>
        <dbReference type="ARBA" id="ARBA00023304"/>
    </source>
</evidence>
<dbReference type="GO" id="GO:0004160">
    <property type="term" value="F:dihydroxy-acid dehydratase activity"/>
    <property type="evidence" value="ECO:0007669"/>
    <property type="project" value="UniProtKB-UniRule"/>
</dbReference>
<dbReference type="RefSeq" id="WP_092867239.1">
    <property type="nucleotide sequence ID" value="NZ_FPCH01000002.1"/>
</dbReference>
<feature type="binding site" evidence="15">
    <location>
        <position position="130"/>
    </location>
    <ligand>
        <name>Mg(2+)</name>
        <dbReference type="ChEBI" id="CHEBI:18420"/>
    </ligand>
</feature>
<feature type="binding site" description="via carbamate group" evidence="15">
    <location>
        <position position="131"/>
    </location>
    <ligand>
        <name>Mg(2+)</name>
        <dbReference type="ChEBI" id="CHEBI:18420"/>
    </ligand>
</feature>
<keyword evidence="5 15" id="KW-0479">Metal-binding</keyword>
<dbReference type="NCBIfam" id="NF002068">
    <property type="entry name" value="PRK00911.1"/>
    <property type="match status" value="1"/>
</dbReference>
<feature type="binding site" evidence="15">
    <location>
        <position position="56"/>
    </location>
    <ligand>
        <name>[2Fe-2S] cluster</name>
        <dbReference type="ChEBI" id="CHEBI:190135"/>
    </ligand>
</feature>
<proteinExistence type="inferred from homology"/>
<comment type="subunit">
    <text evidence="15">Homodimer.</text>
</comment>
<evidence type="ECO:0000256" key="16">
    <source>
        <dbReference type="SAM" id="MobiDB-lite"/>
    </source>
</evidence>
<feature type="active site" description="Proton acceptor" evidence="15">
    <location>
        <position position="477"/>
    </location>
</feature>
<dbReference type="InterPro" id="IPR004404">
    <property type="entry name" value="DihydroxyA_deHydtase"/>
</dbReference>
<dbReference type="EC" id="4.2.1.9" evidence="14 15"/>
<evidence type="ECO:0000256" key="11">
    <source>
        <dbReference type="ARBA" id="ARBA00029304"/>
    </source>
</evidence>
<dbReference type="InterPro" id="IPR056740">
    <property type="entry name" value="ILV_EDD_C"/>
</dbReference>
<keyword evidence="6 15" id="KW-0460">Magnesium</keyword>
<dbReference type="InterPro" id="IPR037237">
    <property type="entry name" value="IlvD/EDD_N"/>
</dbReference>
<organism evidence="19 20">
    <name type="scientific">Hyphomicrobium facile</name>
    <dbReference type="NCBI Taxonomy" id="51670"/>
    <lineage>
        <taxon>Bacteria</taxon>
        <taxon>Pseudomonadati</taxon>
        <taxon>Pseudomonadota</taxon>
        <taxon>Alphaproteobacteria</taxon>
        <taxon>Hyphomicrobiales</taxon>
        <taxon>Hyphomicrobiaceae</taxon>
        <taxon>Hyphomicrobium</taxon>
    </lineage>
</organism>
<comment type="cofactor">
    <cofactor evidence="1 15">
        <name>Mg(2+)</name>
        <dbReference type="ChEBI" id="CHEBI:18420"/>
    </cofactor>
</comment>
<dbReference type="GO" id="GO:0009099">
    <property type="term" value="P:L-valine biosynthetic process"/>
    <property type="evidence" value="ECO:0007669"/>
    <property type="project" value="UniProtKB-UniRule"/>
</dbReference>
<comment type="caution">
    <text evidence="15">Lacks conserved residue(s) required for the propagation of feature annotation.</text>
</comment>
<evidence type="ECO:0000256" key="4">
    <source>
        <dbReference type="ARBA" id="ARBA00022714"/>
    </source>
</evidence>
<feature type="binding site" evidence="15">
    <location>
        <position position="451"/>
    </location>
    <ligand>
        <name>Mg(2+)</name>
        <dbReference type="ChEBI" id="CHEBI:18420"/>
    </ligand>
</feature>
<evidence type="ECO:0000256" key="14">
    <source>
        <dbReference type="ARBA" id="ARBA00029490"/>
    </source>
</evidence>
<evidence type="ECO:0000256" key="13">
    <source>
        <dbReference type="ARBA" id="ARBA00029437"/>
    </source>
</evidence>
<keyword evidence="10 15" id="KW-0100">Branched-chain amino acid biosynthesis</keyword>
<dbReference type="Proteomes" id="UP000199423">
    <property type="component" value="Unassembled WGS sequence"/>
</dbReference>
<feature type="domain" description="Dihydroxy-acid/6-phosphogluconate dehydratase C-terminal" evidence="18">
    <location>
        <begin position="369"/>
        <end position="558"/>
    </location>
</feature>
<dbReference type="STRING" id="51670.SAMN04488557_1830"/>
<dbReference type="GO" id="GO:0000287">
    <property type="term" value="F:magnesium ion binding"/>
    <property type="evidence" value="ECO:0007669"/>
    <property type="project" value="UniProtKB-UniRule"/>
</dbReference>
<dbReference type="InterPro" id="IPR020558">
    <property type="entry name" value="DiOHA_6PGluconate_deHydtase_CS"/>
</dbReference>
<dbReference type="PROSITE" id="PS00887">
    <property type="entry name" value="ILVD_EDD_2"/>
    <property type="match status" value="1"/>
</dbReference>
<evidence type="ECO:0000256" key="2">
    <source>
        <dbReference type="ARBA" id="ARBA00006486"/>
    </source>
</evidence>
<dbReference type="Gene3D" id="3.50.30.80">
    <property type="entry name" value="IlvD/EDD C-terminal domain-like"/>
    <property type="match status" value="1"/>
</dbReference>
<dbReference type="EMBL" id="FPCH01000002">
    <property type="protein sequence ID" value="SFV33083.1"/>
    <property type="molecule type" value="Genomic_DNA"/>
</dbReference>
<comment type="catalytic activity">
    <reaction evidence="11">
        <text>(2R)-2,3-dihydroxy-3-methylbutanoate = 3-methyl-2-oxobutanoate + H2O</text>
        <dbReference type="Rhea" id="RHEA:24809"/>
        <dbReference type="ChEBI" id="CHEBI:11851"/>
        <dbReference type="ChEBI" id="CHEBI:15377"/>
        <dbReference type="ChEBI" id="CHEBI:49072"/>
        <dbReference type="EC" id="4.2.1.9"/>
    </reaction>
    <physiologicalReaction direction="left-to-right" evidence="11">
        <dbReference type="Rhea" id="RHEA:24810"/>
    </physiologicalReaction>
</comment>
<evidence type="ECO:0000259" key="18">
    <source>
        <dbReference type="Pfam" id="PF24877"/>
    </source>
</evidence>
<comment type="similarity">
    <text evidence="2 15">Belongs to the IlvD/Edd family.</text>
</comment>
<gene>
    <name evidence="15" type="primary">ilvD</name>
    <name evidence="19" type="ORF">SAMN04488557_1830</name>
</gene>
<evidence type="ECO:0000256" key="5">
    <source>
        <dbReference type="ARBA" id="ARBA00022723"/>
    </source>
</evidence>
<dbReference type="NCBIfam" id="TIGR00110">
    <property type="entry name" value="ilvD"/>
    <property type="match status" value="1"/>
</dbReference>
<dbReference type="SUPFAM" id="SSF52016">
    <property type="entry name" value="LeuD/IlvD-like"/>
    <property type="match status" value="1"/>
</dbReference>
<evidence type="ECO:0000313" key="19">
    <source>
        <dbReference type="EMBL" id="SFV33083.1"/>
    </source>
</evidence>
<evidence type="ECO:0000313" key="20">
    <source>
        <dbReference type="Proteomes" id="UP000199423"/>
    </source>
</evidence>
<protein>
    <recommendedName>
        <fullName evidence="14 15">Dihydroxy-acid dehydratase</fullName>
        <shortName evidence="15">DAD</shortName>
        <ecNumber evidence="14 15">4.2.1.9</ecNumber>
    </recommendedName>
</protein>
<feature type="modified residue" description="N6-carboxylysine" evidence="15">
    <location>
        <position position="131"/>
    </location>
</feature>
<dbReference type="PANTHER" id="PTHR21000:SF5">
    <property type="entry name" value="DIHYDROXY-ACID DEHYDRATASE, MITOCHONDRIAL"/>
    <property type="match status" value="1"/>
</dbReference>
<sequence>MDAKTFDKSKLPSRHVTQGPSRAPHRSYYYAMGLTEEEINRPFVGVASCWNEAAPCNISLMRQAQAVKTGVKEAGGTPREFCTITVTDGIAMGHQGMKSSLVSREVIADSIELTMRGHSYDALVGIAGCDKSLPGMMMSMLRLNVPSVFMYGGSILPGRFKDRDVTVVDVFEGVGMHNAGKMSAAELHELECVACPSAGSCGGQFTANTMACVSEAIGLALPGSAGAPAPYESRDAYAHESGKAVMRLIADGLRPREICTRKAFENAAIIVAATGGSTNGALHLPAMAHEVGIDFDLFDVAEIFKRTPYIADLKPGGKYVAKDVYDIGGVQQILKALLEGGILHGDCITVTGKTLAQNLESVKFNHDQKVVFPVSNPITPTGGVVGLKGTLAPDGAIVKVAGLKTQKFRGTALCFDCEEDAFQAVEDRKYKAGDVIIIRYEGPKGGPGMREMLSTTAALYGQGAGDNVALITDGRFSGGTRGLCIGHVGPEAAVGGPIALVQDGDIITIDAEKGTLDLEVSEEELERRRKTWKAPPNVYQSGALRKFADQVGPARYGAVTHAGGKAEVLCYADI</sequence>
<comment type="pathway">
    <text evidence="12 15">Amino-acid biosynthesis; L-valine biosynthesis; L-valine from pyruvate: step 3/4.</text>
</comment>
<dbReference type="Pfam" id="PF24877">
    <property type="entry name" value="ILV_EDD_C"/>
    <property type="match status" value="1"/>
</dbReference>
<accession>A0A1I7NES2</accession>
<keyword evidence="4 15" id="KW-0001">2Fe-2S</keyword>
<keyword evidence="7 15" id="KW-0408">Iron</keyword>
<evidence type="ECO:0000256" key="7">
    <source>
        <dbReference type="ARBA" id="ARBA00023004"/>
    </source>
</evidence>
<dbReference type="InterPro" id="IPR042096">
    <property type="entry name" value="Dihydro-acid_dehy_C"/>
</dbReference>
<reference evidence="20" key="1">
    <citation type="submission" date="2016-10" db="EMBL/GenBank/DDBJ databases">
        <authorList>
            <person name="Varghese N."/>
            <person name="Submissions S."/>
        </authorList>
    </citation>
    <scope>NUCLEOTIDE SEQUENCE [LARGE SCALE GENOMIC DNA]</scope>
    <source>
        <strain evidence="20">DSM 1565</strain>
    </source>
</reference>
<evidence type="ECO:0000256" key="1">
    <source>
        <dbReference type="ARBA" id="ARBA00001946"/>
    </source>
</evidence>
<dbReference type="GO" id="GO:0051537">
    <property type="term" value="F:2 iron, 2 sulfur cluster binding"/>
    <property type="evidence" value="ECO:0007669"/>
    <property type="project" value="UniProtKB-UniRule"/>
</dbReference>
<dbReference type="InterPro" id="IPR000581">
    <property type="entry name" value="ILV_EDD_N"/>
</dbReference>
<feature type="compositionally biased region" description="Basic and acidic residues" evidence="16">
    <location>
        <begin position="1"/>
        <end position="10"/>
    </location>
</feature>
<dbReference type="InterPro" id="IPR050165">
    <property type="entry name" value="DHAD_IlvD/Edd"/>
</dbReference>
<evidence type="ECO:0000256" key="12">
    <source>
        <dbReference type="ARBA" id="ARBA00029436"/>
    </source>
</evidence>
<keyword evidence="3 15" id="KW-0028">Amino-acid biosynthesis</keyword>
<feature type="domain" description="Dihydroxy-acid/6-phosphogluconate dehydratase N-terminal" evidence="17">
    <location>
        <begin position="41"/>
        <end position="358"/>
    </location>
</feature>
<dbReference type="OrthoDB" id="9807077at2"/>
<feature type="binding site" evidence="15">
    <location>
        <position position="88"/>
    </location>
    <ligand>
        <name>Mg(2+)</name>
        <dbReference type="ChEBI" id="CHEBI:18420"/>
    </ligand>
</feature>
<keyword evidence="8 15" id="KW-0411">Iron-sulfur</keyword>
<dbReference type="UniPathway" id="UPA00049">
    <property type="reaction ID" value="UER00061"/>
</dbReference>
<evidence type="ECO:0000256" key="6">
    <source>
        <dbReference type="ARBA" id="ARBA00022842"/>
    </source>
</evidence>
<comment type="pathway">
    <text evidence="13 15">Amino-acid biosynthesis; L-isoleucine biosynthesis; L-isoleucine from 2-oxobutanoate: step 3/4.</text>
</comment>
<evidence type="ECO:0000259" key="17">
    <source>
        <dbReference type="Pfam" id="PF00920"/>
    </source>
</evidence>
<keyword evidence="9 15" id="KW-0456">Lyase</keyword>
<comment type="catalytic activity">
    <reaction evidence="15">
        <text>(2R,3R)-2,3-dihydroxy-3-methylpentanoate = (S)-3-methyl-2-oxopentanoate + H2O</text>
        <dbReference type="Rhea" id="RHEA:27694"/>
        <dbReference type="ChEBI" id="CHEBI:15377"/>
        <dbReference type="ChEBI" id="CHEBI:35146"/>
        <dbReference type="ChEBI" id="CHEBI:49258"/>
        <dbReference type="EC" id="4.2.1.9"/>
    </reaction>
</comment>
<dbReference type="Pfam" id="PF00920">
    <property type="entry name" value="ILVD_EDD_N"/>
    <property type="match status" value="1"/>
</dbReference>
<dbReference type="HAMAP" id="MF_00012">
    <property type="entry name" value="IlvD"/>
    <property type="match status" value="1"/>
</dbReference>
<dbReference type="AlphaFoldDB" id="A0A1I7NES2"/>
<dbReference type="PANTHER" id="PTHR21000">
    <property type="entry name" value="DIHYDROXY-ACID DEHYDRATASE DAD"/>
    <property type="match status" value="1"/>
</dbReference>
<name>A0A1I7NES2_9HYPH</name>
<dbReference type="UniPathway" id="UPA00047">
    <property type="reaction ID" value="UER00057"/>
</dbReference>
<dbReference type="GO" id="GO:0009097">
    <property type="term" value="P:isoleucine biosynthetic process"/>
    <property type="evidence" value="ECO:0007669"/>
    <property type="project" value="UniProtKB-UniRule"/>
</dbReference>
<evidence type="ECO:0000256" key="8">
    <source>
        <dbReference type="ARBA" id="ARBA00023014"/>
    </source>
</evidence>
<feature type="region of interest" description="Disordered" evidence="16">
    <location>
        <begin position="1"/>
        <end position="23"/>
    </location>
</feature>
<comment type="function">
    <text evidence="15">Functions in the biosynthesis of branched-chain amino acids. Catalyzes the dehydration of (2R,3R)-2,3-dihydroxy-3-methylpentanoate (2,3-dihydroxy-3-methylvalerate) into 2-oxo-3-methylpentanoate (2-oxo-3-methylvalerate) and of (2R)-2,3-dihydroxy-3-methylbutanoate (2,3-dihydroxyisovalerate) into 2-oxo-3-methylbutanoate (2-oxoisovalerate), the penultimate precursor to L-isoleucine and L-valine, respectively.</text>
</comment>
<keyword evidence="20" id="KW-1185">Reference proteome</keyword>
<evidence type="ECO:0000256" key="3">
    <source>
        <dbReference type="ARBA" id="ARBA00022605"/>
    </source>
</evidence>
<comment type="cofactor">
    <cofactor evidence="15">
        <name>[2Fe-2S] cluster</name>
        <dbReference type="ChEBI" id="CHEBI:190135"/>
    </cofactor>
    <text evidence="15">Binds 1 [2Fe-2S] cluster per subunit. This cluster acts as a Lewis acid cofactor.</text>
</comment>
<dbReference type="SUPFAM" id="SSF143975">
    <property type="entry name" value="IlvD/EDD N-terminal domain-like"/>
    <property type="match status" value="1"/>
</dbReference>
<evidence type="ECO:0000256" key="15">
    <source>
        <dbReference type="HAMAP-Rule" id="MF_00012"/>
    </source>
</evidence>